<dbReference type="Pfam" id="PF07980">
    <property type="entry name" value="SusD_RagB"/>
    <property type="match status" value="1"/>
</dbReference>
<evidence type="ECO:0000313" key="9">
    <source>
        <dbReference type="EMBL" id="MQO10914.1"/>
    </source>
</evidence>
<gene>
    <name evidence="10" type="ORF">F7D25_11555</name>
    <name evidence="9" type="ORF">F7D57_14605</name>
</gene>
<dbReference type="Proteomes" id="UP000477980">
    <property type="component" value="Unassembled WGS sequence"/>
</dbReference>
<protein>
    <submittedName>
        <fullName evidence="10">RagB/SusD family nutrient uptake outer membrane protein</fullName>
    </submittedName>
</protein>
<dbReference type="InterPro" id="IPR033985">
    <property type="entry name" value="SusD-like_N"/>
</dbReference>
<dbReference type="Pfam" id="PF14322">
    <property type="entry name" value="SusD-like_3"/>
    <property type="match status" value="1"/>
</dbReference>
<dbReference type="Proteomes" id="UP000405805">
    <property type="component" value="Unassembled WGS sequence"/>
</dbReference>
<evidence type="ECO:0000256" key="1">
    <source>
        <dbReference type="ARBA" id="ARBA00004442"/>
    </source>
</evidence>
<accession>A0A5P0WTT5</accession>
<dbReference type="AlphaFoldDB" id="A0A5P0WTT5"/>
<keyword evidence="3 6" id="KW-0732">Signal</keyword>
<keyword evidence="5" id="KW-0998">Cell outer membrane</keyword>
<dbReference type="InterPro" id="IPR011990">
    <property type="entry name" value="TPR-like_helical_dom_sf"/>
</dbReference>
<evidence type="ECO:0000313" key="11">
    <source>
        <dbReference type="Proteomes" id="UP000405805"/>
    </source>
</evidence>
<sequence length="646" mass="72153">MKKIISSFALTMGMLSMVSCSDFLDKTSPSELNTESVYNSTYYTGLRINKIYGGLSDDRTYAQDFSIVMGLNTDCELIDALDNTTVHATGNYRGVMNYNVDPGFTNLDKVWTNMYKVIEDANLCIEGIRQSPLLNSGSKSEVNTMKRYLGEALTLRAMVYFDLVRTFGDVPLKLESSKSDLSNAYMAKTDRDEVLDTLMNNLDEAIEYLPWADKVTGYTTEHTTKGYAHGLLAQIAMTRAGYVIREKAKDGYETASYSDATYPTQRPGAAERKALFERALSHWTALITDGTHSLNPSFENEWELVNQLKLDQSYHENLFEIPLGENVSGELGYTVGVRLSGVTTKFGYGNSSGKLKLTAPFLYSFDKNDTRRDITCSNIEIKDDDNSVTKENMKGNNPFEIYVGKWDARKMGASWLANNLKATAKHTTGINPVKMRYSQVLLYYAECLNELAGGPDAHYTGDAGLTAREALKEVHTRAFDANHKTEAAAYVDALTADNFFDALVQENAWEFAGETIRKYDLIRWNLLVEKIKEFKQQYIADLEAGKYQTKLYFNYKDEAKTQIDMSSVTWYGLPEGKTAADYQGSQDSFGKASLTSGTDKFVNTALPLISDGLVGDDVKVKNRYIMPIGNSTIADSNGTLQNSYGW</sequence>
<evidence type="ECO:0000259" key="8">
    <source>
        <dbReference type="Pfam" id="PF14322"/>
    </source>
</evidence>
<dbReference type="GO" id="GO:0009279">
    <property type="term" value="C:cell outer membrane"/>
    <property type="evidence" value="ECO:0007669"/>
    <property type="project" value="UniProtKB-SubCell"/>
</dbReference>
<dbReference type="EMBL" id="VZBP01000183">
    <property type="protein sequence ID" value="MQO10914.1"/>
    <property type="molecule type" value="Genomic_DNA"/>
</dbReference>
<evidence type="ECO:0000256" key="6">
    <source>
        <dbReference type="SAM" id="SignalP"/>
    </source>
</evidence>
<evidence type="ECO:0000313" key="12">
    <source>
        <dbReference type="Proteomes" id="UP000477980"/>
    </source>
</evidence>
<name>A0A5P0WTT5_9BACT</name>
<evidence type="ECO:0000259" key="7">
    <source>
        <dbReference type="Pfam" id="PF07980"/>
    </source>
</evidence>
<comment type="subcellular location">
    <subcellularLocation>
        <location evidence="1">Cell outer membrane</location>
    </subcellularLocation>
</comment>
<dbReference type="Gene3D" id="1.25.40.390">
    <property type="match status" value="1"/>
</dbReference>
<evidence type="ECO:0000256" key="2">
    <source>
        <dbReference type="ARBA" id="ARBA00006275"/>
    </source>
</evidence>
<proteinExistence type="inferred from homology"/>
<keyword evidence="4" id="KW-0472">Membrane</keyword>
<dbReference type="SUPFAM" id="SSF48452">
    <property type="entry name" value="TPR-like"/>
    <property type="match status" value="1"/>
</dbReference>
<dbReference type="PROSITE" id="PS51257">
    <property type="entry name" value="PROKAR_LIPOPROTEIN"/>
    <property type="match status" value="1"/>
</dbReference>
<dbReference type="RefSeq" id="WP_117662690.1">
    <property type="nucleotide sequence ID" value="NZ_CABOGV010000016.1"/>
</dbReference>
<evidence type="ECO:0000256" key="5">
    <source>
        <dbReference type="ARBA" id="ARBA00023237"/>
    </source>
</evidence>
<dbReference type="OrthoDB" id="5694214at2"/>
<evidence type="ECO:0000313" key="10">
    <source>
        <dbReference type="EMBL" id="MQP15031.1"/>
    </source>
</evidence>
<dbReference type="EMBL" id="VZAH01000110">
    <property type="protein sequence ID" value="MQP15031.1"/>
    <property type="molecule type" value="Genomic_DNA"/>
</dbReference>
<evidence type="ECO:0000256" key="3">
    <source>
        <dbReference type="ARBA" id="ARBA00022729"/>
    </source>
</evidence>
<organism evidence="10 12">
    <name type="scientific">Segatella copri</name>
    <dbReference type="NCBI Taxonomy" id="165179"/>
    <lineage>
        <taxon>Bacteria</taxon>
        <taxon>Pseudomonadati</taxon>
        <taxon>Bacteroidota</taxon>
        <taxon>Bacteroidia</taxon>
        <taxon>Bacteroidales</taxon>
        <taxon>Prevotellaceae</taxon>
        <taxon>Segatella</taxon>
    </lineage>
</organism>
<reference evidence="11 12" key="1">
    <citation type="submission" date="2019-09" db="EMBL/GenBank/DDBJ databases">
        <title>Distinct polysaccharide growth profiles of human intestinal Prevotella copri isolates.</title>
        <authorList>
            <person name="Fehlner-Peach H."/>
            <person name="Magnabosco C."/>
            <person name="Raghavan V."/>
            <person name="Scher J.U."/>
            <person name="Tett A."/>
            <person name="Cox L.M."/>
            <person name="Gottsegen C."/>
            <person name="Watters A."/>
            <person name="Wiltshire- Gordon J.D."/>
            <person name="Segata N."/>
            <person name="Bonneau R."/>
            <person name="Littman D.R."/>
        </authorList>
    </citation>
    <scope>NUCLEOTIDE SEQUENCE [LARGE SCALE GENOMIC DNA]</scope>
    <source>
        <strain evidence="11">iA624</strain>
        <strain evidence="9">IA624</strain>
        <strain evidence="10">IAA917</strain>
        <strain evidence="12">iAA917</strain>
    </source>
</reference>
<feature type="domain" description="SusD-like N-terminal" evidence="8">
    <location>
        <begin position="22"/>
        <end position="235"/>
    </location>
</feature>
<dbReference type="InterPro" id="IPR012944">
    <property type="entry name" value="SusD_RagB_dom"/>
</dbReference>
<feature type="chain" id="PRO_5041091052" evidence="6">
    <location>
        <begin position="22"/>
        <end position="646"/>
    </location>
</feature>
<feature type="domain" description="RagB/SusD" evidence="7">
    <location>
        <begin position="417"/>
        <end position="646"/>
    </location>
</feature>
<evidence type="ECO:0000256" key="4">
    <source>
        <dbReference type="ARBA" id="ARBA00023136"/>
    </source>
</evidence>
<comment type="similarity">
    <text evidence="2">Belongs to the SusD family.</text>
</comment>
<comment type="caution">
    <text evidence="10">The sequence shown here is derived from an EMBL/GenBank/DDBJ whole genome shotgun (WGS) entry which is preliminary data.</text>
</comment>
<feature type="signal peptide" evidence="6">
    <location>
        <begin position="1"/>
        <end position="21"/>
    </location>
</feature>